<keyword evidence="9" id="KW-0762">Sugar transport</keyword>
<dbReference type="SUPFAM" id="SSF161098">
    <property type="entry name" value="MetI-like"/>
    <property type="match status" value="1"/>
</dbReference>
<feature type="transmembrane region" description="Helical" evidence="7">
    <location>
        <begin position="284"/>
        <end position="303"/>
    </location>
</feature>
<organism evidence="9 10">
    <name type="scientific">Nonomuraea africana</name>
    <dbReference type="NCBI Taxonomy" id="46171"/>
    <lineage>
        <taxon>Bacteria</taxon>
        <taxon>Bacillati</taxon>
        <taxon>Actinomycetota</taxon>
        <taxon>Actinomycetes</taxon>
        <taxon>Streptosporangiales</taxon>
        <taxon>Streptosporangiaceae</taxon>
        <taxon>Nonomuraea</taxon>
    </lineage>
</organism>
<dbReference type="CDD" id="cd06261">
    <property type="entry name" value="TM_PBP2"/>
    <property type="match status" value="1"/>
</dbReference>
<keyword evidence="5 7" id="KW-1133">Transmembrane helix</keyword>
<keyword evidence="4 7" id="KW-0812">Transmembrane</keyword>
<evidence type="ECO:0000313" key="9">
    <source>
        <dbReference type="EMBL" id="MBE1566053.1"/>
    </source>
</evidence>
<evidence type="ECO:0000256" key="7">
    <source>
        <dbReference type="RuleBase" id="RU363032"/>
    </source>
</evidence>
<feature type="transmembrane region" description="Helical" evidence="7">
    <location>
        <begin position="93"/>
        <end position="114"/>
    </location>
</feature>
<evidence type="ECO:0000256" key="5">
    <source>
        <dbReference type="ARBA" id="ARBA00022989"/>
    </source>
</evidence>
<keyword evidence="6 7" id="KW-0472">Membrane</keyword>
<dbReference type="InterPro" id="IPR000515">
    <property type="entry name" value="MetI-like"/>
</dbReference>
<dbReference type="EMBL" id="JADBEF010000001">
    <property type="protein sequence ID" value="MBE1566053.1"/>
    <property type="molecule type" value="Genomic_DNA"/>
</dbReference>
<feature type="domain" description="ABC transmembrane type-1" evidence="8">
    <location>
        <begin position="89"/>
        <end position="302"/>
    </location>
</feature>
<comment type="caution">
    <text evidence="9">The sequence shown here is derived from an EMBL/GenBank/DDBJ whole genome shotgun (WGS) entry which is preliminary data.</text>
</comment>
<dbReference type="RefSeq" id="WP_318782444.1">
    <property type="nucleotide sequence ID" value="NZ_BAAASY010000013.1"/>
</dbReference>
<dbReference type="Proteomes" id="UP000661607">
    <property type="component" value="Unassembled WGS sequence"/>
</dbReference>
<comment type="similarity">
    <text evidence="7">Belongs to the binding-protein-dependent transport system permease family.</text>
</comment>
<feature type="transmembrane region" description="Helical" evidence="7">
    <location>
        <begin position="222"/>
        <end position="247"/>
    </location>
</feature>
<name>A0ABR9KWR0_9ACTN</name>
<evidence type="ECO:0000256" key="2">
    <source>
        <dbReference type="ARBA" id="ARBA00022448"/>
    </source>
</evidence>
<dbReference type="Gene3D" id="1.10.3720.10">
    <property type="entry name" value="MetI-like"/>
    <property type="match status" value="1"/>
</dbReference>
<evidence type="ECO:0000256" key="1">
    <source>
        <dbReference type="ARBA" id="ARBA00004651"/>
    </source>
</evidence>
<gene>
    <name evidence="9" type="ORF">H4W81_008832</name>
</gene>
<feature type="transmembrane region" description="Helical" evidence="7">
    <location>
        <begin position="126"/>
        <end position="146"/>
    </location>
</feature>
<reference evidence="9 10" key="1">
    <citation type="submission" date="2020-10" db="EMBL/GenBank/DDBJ databases">
        <title>Sequencing the genomes of 1000 actinobacteria strains.</title>
        <authorList>
            <person name="Klenk H.-P."/>
        </authorList>
    </citation>
    <scope>NUCLEOTIDE SEQUENCE [LARGE SCALE GENOMIC DNA]</scope>
    <source>
        <strain evidence="9 10">DSM 43748</strain>
    </source>
</reference>
<keyword evidence="10" id="KW-1185">Reference proteome</keyword>
<keyword evidence="3" id="KW-1003">Cell membrane</keyword>
<evidence type="ECO:0000256" key="6">
    <source>
        <dbReference type="ARBA" id="ARBA00023136"/>
    </source>
</evidence>
<feature type="transmembrane region" description="Helical" evidence="7">
    <location>
        <begin position="29"/>
        <end position="47"/>
    </location>
</feature>
<comment type="subcellular location">
    <subcellularLocation>
        <location evidence="1 7">Cell membrane</location>
        <topology evidence="1 7">Multi-pass membrane protein</topology>
    </subcellularLocation>
</comment>
<dbReference type="Pfam" id="PF00528">
    <property type="entry name" value="BPD_transp_1"/>
    <property type="match status" value="1"/>
</dbReference>
<evidence type="ECO:0000313" key="10">
    <source>
        <dbReference type="Proteomes" id="UP000661607"/>
    </source>
</evidence>
<sequence length="313" mass="34636">MTVVKEIGSRGRTAARAARPAFDGRRARFIALCLLPGVVFVIAFTYYPMIRGGVIAFQRYNLFDLTATPFVGLENFRAVLTDDQFWTALGNTGIWVVASLTGQLVLGFGLALLLRRHFRGRGLYQAWVFFPWAMSGFLIGLLWRWMFNGEFGVVNDLLIKAGLVDEPIGFLSSPGWAMTSIIVANIWYGVTFFAIMIIAALQSVPQELYEAADVDGASRIRQFVHVTLPAIRTTLVLIVLLRVIWILNFPDLIYSMTGGGPAGSTHIATTYLIEQVQNGDYGKAGAVGIFVLGLLLSFSVFYLNATRFEKARD</sequence>
<protein>
    <submittedName>
        <fullName evidence="9">Multiple sugar transport system permease protein</fullName>
    </submittedName>
</protein>
<keyword evidence="2 7" id="KW-0813">Transport</keyword>
<feature type="transmembrane region" description="Helical" evidence="7">
    <location>
        <begin position="176"/>
        <end position="201"/>
    </location>
</feature>
<dbReference type="PROSITE" id="PS50928">
    <property type="entry name" value="ABC_TM1"/>
    <property type="match status" value="1"/>
</dbReference>
<evidence type="ECO:0000256" key="4">
    <source>
        <dbReference type="ARBA" id="ARBA00022692"/>
    </source>
</evidence>
<evidence type="ECO:0000256" key="3">
    <source>
        <dbReference type="ARBA" id="ARBA00022475"/>
    </source>
</evidence>
<dbReference type="PANTHER" id="PTHR43005:SF1">
    <property type="entry name" value="SPERMIDINE_PUTRESCINE TRANSPORT SYSTEM PERMEASE PROTEIN"/>
    <property type="match status" value="1"/>
</dbReference>
<accession>A0ABR9KWR0</accession>
<proteinExistence type="inferred from homology"/>
<dbReference type="PANTHER" id="PTHR43005">
    <property type="entry name" value="BLR7065 PROTEIN"/>
    <property type="match status" value="1"/>
</dbReference>
<dbReference type="InterPro" id="IPR035906">
    <property type="entry name" value="MetI-like_sf"/>
</dbReference>
<evidence type="ECO:0000259" key="8">
    <source>
        <dbReference type="PROSITE" id="PS50928"/>
    </source>
</evidence>